<evidence type="ECO:0000256" key="1">
    <source>
        <dbReference type="SAM" id="MobiDB-lite"/>
    </source>
</evidence>
<gene>
    <name evidence="3" type="ORF">H5410_045559</name>
</gene>
<evidence type="ECO:0000313" key="3">
    <source>
        <dbReference type="EMBL" id="KAG5585125.1"/>
    </source>
</evidence>
<evidence type="ECO:0000259" key="2">
    <source>
        <dbReference type="Pfam" id="PF14111"/>
    </source>
</evidence>
<keyword evidence="4" id="KW-1185">Reference proteome</keyword>
<evidence type="ECO:0000313" key="4">
    <source>
        <dbReference type="Proteomes" id="UP000824120"/>
    </source>
</evidence>
<accession>A0A9J5XBZ1</accession>
<sequence length="499" mass="56227">FPDLESYIQEENLQYALVAKFSYGRPNMIYLRKIFTRHFEITEDCNLGLLDHRHVLVRRLSNQKDFVEIFTSEALFSLASAVGIPLQVDKATTGKSRPSVARFEGDLRSILDEKKKVLSLQQTGKEVTLPNSSNITSGKNSVDNLNKEKHATTTSQERVNAPGLLLLTATFGHKEDTEVMLLGTLTNNNSRELIVTSQVATRQLSSRFMNDGELVHLMQLWLLNQGKMKPNKAPLPQKNPFDVLRDENFGQYEELHGTAELSAESRNTLDLEKQIEQTGKLKERCHDDHTDQQALLTHEKESIVTKEIDGKEMNPNTPSMFISNQEMATSNLNEAKEKQGETSASRWEDLVEVENHTPTPSRSRCRSKLSPQALEFVPTSKTNASMAVLDSSSNLSATKVNLDNRDILPDLGNDISDGDDEDDMLDICFDKVAKDGDLSPRQQRSGSTKCKKKTYGRQHSWDGKVSEEFVLRHLPMRLAKENHIIVSTTLSRSNKSNKK</sequence>
<feature type="non-terminal residue" evidence="3">
    <location>
        <position position="499"/>
    </location>
</feature>
<protein>
    <recommendedName>
        <fullName evidence="2">DUF4283 domain-containing protein</fullName>
    </recommendedName>
</protein>
<dbReference type="Pfam" id="PF14111">
    <property type="entry name" value="DUF4283"/>
    <property type="match status" value="1"/>
</dbReference>
<proteinExistence type="predicted"/>
<dbReference type="InterPro" id="IPR025558">
    <property type="entry name" value="DUF4283"/>
</dbReference>
<feature type="domain" description="DUF4283" evidence="2">
    <location>
        <begin position="10"/>
        <end position="72"/>
    </location>
</feature>
<dbReference type="AlphaFoldDB" id="A0A9J5XBZ1"/>
<organism evidence="3 4">
    <name type="scientific">Solanum commersonii</name>
    <name type="common">Commerson's wild potato</name>
    <name type="synonym">Commerson's nightshade</name>
    <dbReference type="NCBI Taxonomy" id="4109"/>
    <lineage>
        <taxon>Eukaryota</taxon>
        <taxon>Viridiplantae</taxon>
        <taxon>Streptophyta</taxon>
        <taxon>Embryophyta</taxon>
        <taxon>Tracheophyta</taxon>
        <taxon>Spermatophyta</taxon>
        <taxon>Magnoliopsida</taxon>
        <taxon>eudicotyledons</taxon>
        <taxon>Gunneridae</taxon>
        <taxon>Pentapetalae</taxon>
        <taxon>asterids</taxon>
        <taxon>lamiids</taxon>
        <taxon>Solanales</taxon>
        <taxon>Solanaceae</taxon>
        <taxon>Solanoideae</taxon>
        <taxon>Solaneae</taxon>
        <taxon>Solanum</taxon>
    </lineage>
</organism>
<feature type="region of interest" description="Disordered" evidence="1">
    <location>
        <begin position="436"/>
        <end position="460"/>
    </location>
</feature>
<dbReference type="EMBL" id="JACXVP010000009">
    <property type="protein sequence ID" value="KAG5585125.1"/>
    <property type="molecule type" value="Genomic_DNA"/>
</dbReference>
<comment type="caution">
    <text evidence="3">The sequence shown here is derived from an EMBL/GenBank/DDBJ whole genome shotgun (WGS) entry which is preliminary data.</text>
</comment>
<reference evidence="3 4" key="1">
    <citation type="submission" date="2020-09" db="EMBL/GenBank/DDBJ databases">
        <title>De no assembly of potato wild relative species, Solanum commersonii.</title>
        <authorList>
            <person name="Cho K."/>
        </authorList>
    </citation>
    <scope>NUCLEOTIDE SEQUENCE [LARGE SCALE GENOMIC DNA]</scope>
    <source>
        <strain evidence="3">LZ3.2</strain>
        <tissue evidence="3">Leaf</tissue>
    </source>
</reference>
<dbReference type="Proteomes" id="UP000824120">
    <property type="component" value="Chromosome 9"/>
</dbReference>
<name>A0A9J5XBZ1_SOLCO</name>
<dbReference type="OrthoDB" id="1306281at2759"/>